<comment type="catalytic activity">
    <reaction evidence="10">
        <text>D-xylose(out) = D-xylose(in)</text>
        <dbReference type="Rhea" id="RHEA:78427"/>
        <dbReference type="ChEBI" id="CHEBI:53455"/>
    </reaction>
    <physiologicalReaction direction="left-to-right" evidence="10">
        <dbReference type="Rhea" id="RHEA:78428"/>
    </physiologicalReaction>
</comment>
<feature type="transmembrane region" description="Helical" evidence="17">
    <location>
        <begin position="455"/>
        <end position="475"/>
    </location>
</feature>
<evidence type="ECO:0000256" key="16">
    <source>
        <dbReference type="SAM" id="MobiDB-lite"/>
    </source>
</evidence>
<evidence type="ECO:0000256" key="11">
    <source>
        <dbReference type="ARBA" id="ARBA00044662"/>
    </source>
</evidence>
<evidence type="ECO:0000256" key="15">
    <source>
        <dbReference type="RuleBase" id="RU003346"/>
    </source>
</evidence>
<reference evidence="19" key="1">
    <citation type="submission" date="2021-01" db="EMBL/GenBank/DDBJ databases">
        <authorList>
            <person name="Corre E."/>
            <person name="Pelletier E."/>
            <person name="Niang G."/>
            <person name="Scheremetjew M."/>
            <person name="Finn R."/>
            <person name="Kale V."/>
            <person name="Holt S."/>
            <person name="Cochrane G."/>
            <person name="Meng A."/>
            <person name="Brown T."/>
            <person name="Cohen L."/>
        </authorList>
    </citation>
    <scope>NUCLEOTIDE SEQUENCE</scope>
    <source>
        <strain evidence="19">CCCM811</strain>
    </source>
</reference>
<feature type="transmembrane region" description="Helical" evidence="17">
    <location>
        <begin position="87"/>
        <end position="109"/>
    </location>
</feature>
<dbReference type="NCBIfam" id="TIGR00879">
    <property type="entry name" value="SP"/>
    <property type="match status" value="1"/>
</dbReference>
<evidence type="ECO:0000256" key="14">
    <source>
        <dbReference type="ARBA" id="ARBA00044780"/>
    </source>
</evidence>
<keyword evidence="6 17" id="KW-1133">Transmembrane helix</keyword>
<dbReference type="InterPro" id="IPR005829">
    <property type="entry name" value="Sugar_transporter_CS"/>
</dbReference>
<comment type="catalytic activity">
    <reaction evidence="12">
        <text>D-glucosamine(out) = D-glucosamine(in)</text>
        <dbReference type="Rhea" id="RHEA:78423"/>
        <dbReference type="ChEBI" id="CHEBI:58723"/>
    </reaction>
    <physiologicalReaction direction="left-to-right" evidence="12">
        <dbReference type="Rhea" id="RHEA:78424"/>
    </physiologicalReaction>
</comment>
<organism evidence="19">
    <name type="scientific">Lotharella globosa</name>
    <dbReference type="NCBI Taxonomy" id="91324"/>
    <lineage>
        <taxon>Eukaryota</taxon>
        <taxon>Sar</taxon>
        <taxon>Rhizaria</taxon>
        <taxon>Cercozoa</taxon>
        <taxon>Chlorarachniophyceae</taxon>
        <taxon>Lotharella</taxon>
    </lineage>
</organism>
<feature type="transmembrane region" description="Helical" evidence="17">
    <location>
        <begin position="212"/>
        <end position="233"/>
    </location>
</feature>
<dbReference type="PRINTS" id="PR00171">
    <property type="entry name" value="SUGRTRNSPORT"/>
</dbReference>
<feature type="transmembrane region" description="Helical" evidence="17">
    <location>
        <begin position="178"/>
        <end position="200"/>
    </location>
</feature>
<feature type="transmembrane region" description="Helical" evidence="17">
    <location>
        <begin position="432"/>
        <end position="449"/>
    </location>
</feature>
<feature type="transmembrane region" description="Helical" evidence="17">
    <location>
        <begin position="299"/>
        <end position="323"/>
    </location>
</feature>
<comment type="catalytic activity">
    <reaction evidence="8">
        <text>D-galactose(in) = D-galactose(out)</text>
        <dbReference type="Rhea" id="RHEA:34915"/>
        <dbReference type="ChEBI" id="CHEBI:4139"/>
    </reaction>
    <physiologicalReaction direction="right-to-left" evidence="8">
        <dbReference type="Rhea" id="RHEA:34917"/>
    </physiologicalReaction>
</comment>
<evidence type="ECO:0000256" key="13">
    <source>
        <dbReference type="ARBA" id="ARBA00044710"/>
    </source>
</evidence>
<dbReference type="PROSITE" id="PS00216">
    <property type="entry name" value="SUGAR_TRANSPORT_1"/>
    <property type="match status" value="1"/>
</dbReference>
<dbReference type="PANTHER" id="PTHR48020">
    <property type="entry name" value="PROTON MYO-INOSITOL COTRANSPORTER"/>
    <property type="match status" value="1"/>
</dbReference>
<evidence type="ECO:0000256" key="4">
    <source>
        <dbReference type="ARBA" id="ARBA00022448"/>
    </source>
</evidence>
<evidence type="ECO:0000256" key="5">
    <source>
        <dbReference type="ARBA" id="ARBA00022692"/>
    </source>
</evidence>
<evidence type="ECO:0000256" key="7">
    <source>
        <dbReference type="ARBA" id="ARBA00023136"/>
    </source>
</evidence>
<evidence type="ECO:0000313" key="19">
    <source>
        <dbReference type="EMBL" id="CAE0664213.1"/>
    </source>
</evidence>
<dbReference type="InterPro" id="IPR050814">
    <property type="entry name" value="Myo-inositol_Transporter"/>
</dbReference>
<comment type="catalytic activity">
    <reaction evidence="9">
        <text>D-glucose(out) = D-glucose(in)</text>
        <dbReference type="Rhea" id="RHEA:60376"/>
        <dbReference type="ChEBI" id="CHEBI:4167"/>
    </reaction>
    <physiologicalReaction direction="left-to-right" evidence="9">
        <dbReference type="Rhea" id="RHEA:60377"/>
    </physiologicalReaction>
</comment>
<dbReference type="PROSITE" id="PS50850">
    <property type="entry name" value="MFS"/>
    <property type="match status" value="1"/>
</dbReference>
<evidence type="ECO:0000256" key="10">
    <source>
        <dbReference type="ARBA" id="ARBA00044656"/>
    </source>
</evidence>
<comment type="subcellular location">
    <subcellularLocation>
        <location evidence="1">Membrane</location>
        <topology evidence="1">Multi-pass membrane protein</topology>
    </subcellularLocation>
</comment>
<feature type="transmembrane region" description="Helical" evidence="17">
    <location>
        <begin position="363"/>
        <end position="385"/>
    </location>
</feature>
<dbReference type="InterPro" id="IPR020846">
    <property type="entry name" value="MFS_dom"/>
</dbReference>
<evidence type="ECO:0000256" key="6">
    <source>
        <dbReference type="ARBA" id="ARBA00022989"/>
    </source>
</evidence>
<feature type="compositionally biased region" description="Low complexity" evidence="16">
    <location>
        <begin position="13"/>
        <end position="26"/>
    </location>
</feature>
<comment type="catalytic activity">
    <reaction evidence="11">
        <text>D-mannose(out) = D-mannose(in)</text>
        <dbReference type="Rhea" id="RHEA:78391"/>
        <dbReference type="ChEBI" id="CHEBI:4208"/>
    </reaction>
    <physiologicalReaction direction="left-to-right" evidence="11">
        <dbReference type="Rhea" id="RHEA:78392"/>
    </physiologicalReaction>
</comment>
<protein>
    <recommendedName>
        <fullName evidence="14">Hexose transporter 1</fullName>
    </recommendedName>
</protein>
<dbReference type="GO" id="GO:0022857">
    <property type="term" value="F:transmembrane transporter activity"/>
    <property type="evidence" value="ECO:0007669"/>
    <property type="project" value="InterPro"/>
</dbReference>
<sequence length="581" mass="62383">MNYVMPSPLYSPARSVISPSSSGKGSTLVVDDPGTRASEKAGETKYSWTMLAMCVVTTSLTSLLLGYDVGIMSAALPLMRESLELTSFQVGVIAGGLNFIAGVGSVPFGILADWLGRRTSMIWACVVFATGTALMSGSTDFVVLLIARAAMGLGVGATFVIAPVYLSELVPAEVRGALVCCFDICINVGILLGFAGGYLIDTGIDASADFKWRLMIGVGVIPPVAIALAAQFLPRSPRWLVSHGLRAEAEFALSRVVPDARHVAEEMESMIQATMKENSASYAQVIFPRTKSMQRALHITMGLSILQQITGSEAAILFTPMILRGAGVTSTSTQLLWALPVGVAKLLGELISVPLLDRVGRRPLLIAGGFMQFICLLGLTVAFIQRWHWQYLILIISGFMLSFEIGAPIAWLMPSEVYNSGSRGRAQSISVTVNRIVSGLLLVSFPVILELVGPPLVFGTFAALALFSVVWYHLVIPETAGLSLEEITTLLREESFGHLSEASQFAAGIRSYSVGSRLNRAPRMFMSMSRPRGYGTLQWAAANESKHKGEGNVALPVQPRRTHSDPTIPGTPTTHGGRRRF</sequence>
<comment type="subunit">
    <text evidence="3">Homodimer.</text>
</comment>
<gene>
    <name evidence="19" type="ORF">LGLO00237_LOCUS15816</name>
</gene>
<keyword evidence="5 17" id="KW-0812">Transmembrane</keyword>
<feature type="region of interest" description="Disordered" evidence="16">
    <location>
        <begin position="548"/>
        <end position="581"/>
    </location>
</feature>
<feature type="domain" description="Major facilitator superfamily (MFS) profile" evidence="18">
    <location>
        <begin position="54"/>
        <end position="480"/>
    </location>
</feature>
<feature type="transmembrane region" description="Helical" evidence="17">
    <location>
        <begin position="335"/>
        <end position="356"/>
    </location>
</feature>
<feature type="transmembrane region" description="Helical" evidence="17">
    <location>
        <begin position="145"/>
        <end position="166"/>
    </location>
</feature>
<feature type="region of interest" description="Disordered" evidence="16">
    <location>
        <begin position="13"/>
        <end position="38"/>
    </location>
</feature>
<evidence type="ECO:0000256" key="1">
    <source>
        <dbReference type="ARBA" id="ARBA00004141"/>
    </source>
</evidence>
<evidence type="ECO:0000256" key="17">
    <source>
        <dbReference type="SAM" id="Phobius"/>
    </source>
</evidence>
<dbReference type="PANTHER" id="PTHR48020:SF49">
    <property type="entry name" value="SUGAR TRANSPORTER"/>
    <property type="match status" value="1"/>
</dbReference>
<evidence type="ECO:0000256" key="12">
    <source>
        <dbReference type="ARBA" id="ARBA00044668"/>
    </source>
</evidence>
<evidence type="ECO:0000256" key="8">
    <source>
        <dbReference type="ARBA" id="ARBA00044637"/>
    </source>
</evidence>
<evidence type="ECO:0000259" key="18">
    <source>
        <dbReference type="PROSITE" id="PS50850"/>
    </source>
</evidence>
<dbReference type="InterPro" id="IPR005828">
    <property type="entry name" value="MFS_sugar_transport-like"/>
</dbReference>
<dbReference type="InterPro" id="IPR003663">
    <property type="entry name" value="Sugar/inositol_transpt"/>
</dbReference>
<feature type="transmembrane region" description="Helical" evidence="17">
    <location>
        <begin position="391"/>
        <end position="412"/>
    </location>
</feature>
<comment type="catalytic activity">
    <reaction evidence="13">
        <text>D-fructose(out) = D-fructose(in)</text>
        <dbReference type="Rhea" id="RHEA:60372"/>
        <dbReference type="ChEBI" id="CHEBI:37721"/>
    </reaction>
    <physiologicalReaction direction="left-to-right" evidence="13">
        <dbReference type="Rhea" id="RHEA:60373"/>
    </physiologicalReaction>
</comment>
<evidence type="ECO:0000256" key="3">
    <source>
        <dbReference type="ARBA" id="ARBA00011738"/>
    </source>
</evidence>
<feature type="compositionally biased region" description="Low complexity" evidence="16">
    <location>
        <begin position="566"/>
        <end position="575"/>
    </location>
</feature>
<feature type="transmembrane region" description="Helical" evidence="17">
    <location>
        <begin position="121"/>
        <end position="139"/>
    </location>
</feature>
<feature type="transmembrane region" description="Helical" evidence="17">
    <location>
        <begin position="46"/>
        <end position="67"/>
    </location>
</feature>
<evidence type="ECO:0000256" key="2">
    <source>
        <dbReference type="ARBA" id="ARBA00010992"/>
    </source>
</evidence>
<accession>A0A7S3YWI4</accession>
<dbReference type="Pfam" id="PF00083">
    <property type="entry name" value="Sugar_tr"/>
    <property type="match status" value="1"/>
</dbReference>
<evidence type="ECO:0000256" key="9">
    <source>
        <dbReference type="ARBA" id="ARBA00044648"/>
    </source>
</evidence>
<dbReference type="AlphaFoldDB" id="A0A7S3YWI4"/>
<proteinExistence type="inferred from homology"/>
<keyword evidence="7 17" id="KW-0472">Membrane</keyword>
<dbReference type="Gene3D" id="1.20.1250.20">
    <property type="entry name" value="MFS general substrate transporter like domains"/>
    <property type="match status" value="1"/>
</dbReference>
<keyword evidence="4 15" id="KW-0813">Transport</keyword>
<dbReference type="EMBL" id="HBIV01021974">
    <property type="protein sequence ID" value="CAE0664213.1"/>
    <property type="molecule type" value="Transcribed_RNA"/>
</dbReference>
<comment type="similarity">
    <text evidence="2 15">Belongs to the major facilitator superfamily. Sugar transporter (TC 2.A.1.1) family.</text>
</comment>
<dbReference type="SUPFAM" id="SSF103473">
    <property type="entry name" value="MFS general substrate transporter"/>
    <property type="match status" value="1"/>
</dbReference>
<dbReference type="GO" id="GO:0016020">
    <property type="term" value="C:membrane"/>
    <property type="evidence" value="ECO:0007669"/>
    <property type="project" value="UniProtKB-SubCell"/>
</dbReference>
<name>A0A7S3YWI4_9EUKA</name>
<dbReference type="InterPro" id="IPR036259">
    <property type="entry name" value="MFS_trans_sf"/>
</dbReference>